<name>A0ABT3NBS6_9BACT</name>
<dbReference type="Proteomes" id="UP001209681">
    <property type="component" value="Unassembled WGS sequence"/>
</dbReference>
<dbReference type="PROSITE" id="PS50801">
    <property type="entry name" value="STAS"/>
    <property type="match status" value="1"/>
</dbReference>
<dbReference type="Gene3D" id="3.30.750.24">
    <property type="entry name" value="STAS domain"/>
    <property type="match status" value="1"/>
</dbReference>
<organism evidence="3 4">
    <name type="scientific">Desulfobotulus pelophilus</name>
    <dbReference type="NCBI Taxonomy" id="2823377"/>
    <lineage>
        <taxon>Bacteria</taxon>
        <taxon>Pseudomonadati</taxon>
        <taxon>Thermodesulfobacteriota</taxon>
        <taxon>Desulfobacteria</taxon>
        <taxon>Desulfobacterales</taxon>
        <taxon>Desulfobacteraceae</taxon>
        <taxon>Desulfobotulus</taxon>
    </lineage>
</organism>
<keyword evidence="4" id="KW-1185">Reference proteome</keyword>
<dbReference type="Pfam" id="PF01740">
    <property type="entry name" value="STAS"/>
    <property type="match status" value="1"/>
</dbReference>
<dbReference type="InterPro" id="IPR050267">
    <property type="entry name" value="Anti-sigma-factor_SerPK"/>
</dbReference>
<reference evidence="3 4" key="1">
    <citation type="submission" date="2022-11" db="EMBL/GenBank/DDBJ databases">
        <title>Desulfobotulus tamanensis H1 sp. nov. - anaerobic, alkaliphilic, sulphate reducing bacterium isolated from terrestrial mud volcano.</title>
        <authorList>
            <person name="Frolova A."/>
            <person name="Merkel A.Y."/>
            <person name="Slobodkin A.I."/>
        </authorList>
    </citation>
    <scope>NUCLEOTIDE SEQUENCE [LARGE SCALE GENOMIC DNA]</scope>
    <source>
        <strain evidence="3 4">H1</strain>
    </source>
</reference>
<sequence>MFAIQEKDGVLHFSMGSDMGLVDRLVGLAKEFMGRLGTTRFSEIIIVLRELLINAVEHGNAGDRALLVKGSIEALGKDRFCIRIEDEGPGVDPQALSFTMPEDPSQDRSRGFALIHAFSDEIRFTRLPGSVTAWVSVPRKEDCSWHMDGQWAEIHPGGDITAATADGLRRLMLTILDQGISSFRLNLSQTSDIDSIGLSLLVGFARILGENKRHGELVITRASESLVTLFRMTRLDRMYTIIRNPESEEDTHAQ</sequence>
<proteinExistence type="predicted"/>
<dbReference type="EMBL" id="JAPFPW010000011">
    <property type="protein sequence ID" value="MCW7754412.1"/>
    <property type="molecule type" value="Genomic_DNA"/>
</dbReference>
<gene>
    <name evidence="3" type="ORF">OOT00_10485</name>
</gene>
<keyword evidence="1" id="KW-0418">Kinase</keyword>
<dbReference type="InterPro" id="IPR036513">
    <property type="entry name" value="STAS_dom_sf"/>
</dbReference>
<dbReference type="PANTHER" id="PTHR35526">
    <property type="entry name" value="ANTI-SIGMA-F FACTOR RSBW-RELATED"/>
    <property type="match status" value="1"/>
</dbReference>
<dbReference type="RefSeq" id="WP_265425331.1">
    <property type="nucleotide sequence ID" value="NZ_JAPFPW010000011.1"/>
</dbReference>
<evidence type="ECO:0000259" key="2">
    <source>
        <dbReference type="PROSITE" id="PS50801"/>
    </source>
</evidence>
<dbReference type="PANTHER" id="PTHR35526:SF3">
    <property type="entry name" value="ANTI-SIGMA-F FACTOR RSBW"/>
    <property type="match status" value="1"/>
</dbReference>
<dbReference type="CDD" id="cd16936">
    <property type="entry name" value="HATPase_RsbW-like"/>
    <property type="match status" value="1"/>
</dbReference>
<dbReference type="SUPFAM" id="SSF52091">
    <property type="entry name" value="SpoIIaa-like"/>
    <property type="match status" value="1"/>
</dbReference>
<dbReference type="InterPro" id="IPR003594">
    <property type="entry name" value="HATPase_dom"/>
</dbReference>
<comment type="caution">
    <text evidence="3">The sequence shown here is derived from an EMBL/GenBank/DDBJ whole genome shotgun (WGS) entry which is preliminary data.</text>
</comment>
<feature type="domain" description="STAS" evidence="2">
    <location>
        <begin position="158"/>
        <end position="254"/>
    </location>
</feature>
<keyword evidence="3" id="KW-0067">ATP-binding</keyword>
<dbReference type="Pfam" id="PF13581">
    <property type="entry name" value="HATPase_c_2"/>
    <property type="match status" value="1"/>
</dbReference>
<accession>A0ABT3NBS6</accession>
<evidence type="ECO:0000313" key="4">
    <source>
        <dbReference type="Proteomes" id="UP001209681"/>
    </source>
</evidence>
<dbReference type="InterPro" id="IPR036890">
    <property type="entry name" value="HATPase_C_sf"/>
</dbReference>
<dbReference type="GO" id="GO:0005524">
    <property type="term" value="F:ATP binding"/>
    <property type="evidence" value="ECO:0007669"/>
    <property type="project" value="UniProtKB-KW"/>
</dbReference>
<evidence type="ECO:0000256" key="1">
    <source>
        <dbReference type="ARBA" id="ARBA00022527"/>
    </source>
</evidence>
<protein>
    <submittedName>
        <fullName evidence="3">ATP-binding protein</fullName>
    </submittedName>
</protein>
<keyword evidence="1" id="KW-0808">Transferase</keyword>
<dbReference type="CDD" id="cd07043">
    <property type="entry name" value="STAS_anti-anti-sigma_factors"/>
    <property type="match status" value="1"/>
</dbReference>
<dbReference type="InterPro" id="IPR002645">
    <property type="entry name" value="STAS_dom"/>
</dbReference>
<keyword evidence="3" id="KW-0547">Nucleotide-binding</keyword>
<dbReference type="SUPFAM" id="SSF55874">
    <property type="entry name" value="ATPase domain of HSP90 chaperone/DNA topoisomerase II/histidine kinase"/>
    <property type="match status" value="1"/>
</dbReference>
<dbReference type="Gene3D" id="3.30.565.10">
    <property type="entry name" value="Histidine kinase-like ATPase, C-terminal domain"/>
    <property type="match status" value="1"/>
</dbReference>
<keyword evidence="1" id="KW-0723">Serine/threonine-protein kinase</keyword>
<evidence type="ECO:0000313" key="3">
    <source>
        <dbReference type="EMBL" id="MCW7754412.1"/>
    </source>
</evidence>